<evidence type="ECO:0000256" key="1">
    <source>
        <dbReference type="SAM" id="MobiDB-lite"/>
    </source>
</evidence>
<evidence type="ECO:0000313" key="4">
    <source>
        <dbReference type="Proteomes" id="UP000078492"/>
    </source>
</evidence>
<dbReference type="Proteomes" id="UP000078492">
    <property type="component" value="Unassembled WGS sequence"/>
</dbReference>
<name>A0A151IT12_9HYME</name>
<dbReference type="AlphaFoldDB" id="A0A151IT12"/>
<gene>
    <name evidence="3" type="ORF">ALC57_17859</name>
</gene>
<sequence>MRGGGKEEVEGMMAGMMRVGDNRLRIVGVYVNMNLESKLENIKEWMKSKEERIKTVIGEDFNARTGREGERIREENEEKEWSILNGNVKRDEKGNWTYTGERGDSVIDYVLVDEETREGIESMEIGEEIDSDHHPLVVSLRGGREQTGRGQREGRGERQVGEYRMREIGRYLDRG</sequence>
<dbReference type="Gene3D" id="3.60.10.10">
    <property type="entry name" value="Endonuclease/exonuclease/phosphatase"/>
    <property type="match status" value="1"/>
</dbReference>
<organism evidence="3 4">
    <name type="scientific">Trachymyrmex cornetzi</name>
    <dbReference type="NCBI Taxonomy" id="471704"/>
    <lineage>
        <taxon>Eukaryota</taxon>
        <taxon>Metazoa</taxon>
        <taxon>Ecdysozoa</taxon>
        <taxon>Arthropoda</taxon>
        <taxon>Hexapoda</taxon>
        <taxon>Insecta</taxon>
        <taxon>Pterygota</taxon>
        <taxon>Neoptera</taxon>
        <taxon>Endopterygota</taxon>
        <taxon>Hymenoptera</taxon>
        <taxon>Apocrita</taxon>
        <taxon>Aculeata</taxon>
        <taxon>Formicoidea</taxon>
        <taxon>Formicidae</taxon>
        <taxon>Myrmicinae</taxon>
        <taxon>Trachymyrmex</taxon>
    </lineage>
</organism>
<dbReference type="InterPro" id="IPR005135">
    <property type="entry name" value="Endo/exonuclease/phosphatase"/>
</dbReference>
<feature type="domain" description="Endonuclease/exonuclease/phosphatase" evidence="2">
    <location>
        <begin position="25"/>
        <end position="136"/>
    </location>
</feature>
<accession>A0A151IT12</accession>
<dbReference type="GO" id="GO:0003824">
    <property type="term" value="F:catalytic activity"/>
    <property type="evidence" value="ECO:0007669"/>
    <property type="project" value="InterPro"/>
</dbReference>
<reference evidence="3 4" key="1">
    <citation type="submission" date="2015-09" db="EMBL/GenBank/DDBJ databases">
        <title>Trachymyrmex cornetzi WGS genome.</title>
        <authorList>
            <person name="Nygaard S."/>
            <person name="Hu H."/>
            <person name="Boomsma J."/>
            <person name="Zhang G."/>
        </authorList>
    </citation>
    <scope>NUCLEOTIDE SEQUENCE [LARGE SCALE GENOMIC DNA]</scope>
    <source>
        <strain evidence="3">Tcor2-1</strain>
        <tissue evidence="3">Whole body</tissue>
    </source>
</reference>
<dbReference type="EMBL" id="KQ981049">
    <property type="protein sequence ID" value="KYN10025.1"/>
    <property type="molecule type" value="Genomic_DNA"/>
</dbReference>
<dbReference type="InterPro" id="IPR036691">
    <property type="entry name" value="Endo/exonu/phosph_ase_sf"/>
</dbReference>
<feature type="region of interest" description="Disordered" evidence="1">
    <location>
        <begin position="142"/>
        <end position="161"/>
    </location>
</feature>
<proteinExistence type="predicted"/>
<evidence type="ECO:0000259" key="2">
    <source>
        <dbReference type="Pfam" id="PF14529"/>
    </source>
</evidence>
<evidence type="ECO:0000313" key="3">
    <source>
        <dbReference type="EMBL" id="KYN10025.1"/>
    </source>
</evidence>
<keyword evidence="4" id="KW-1185">Reference proteome</keyword>
<protein>
    <recommendedName>
        <fullName evidence="2">Endonuclease/exonuclease/phosphatase domain-containing protein</fullName>
    </recommendedName>
</protein>
<dbReference type="Pfam" id="PF14529">
    <property type="entry name" value="Exo_endo_phos_2"/>
    <property type="match status" value="1"/>
</dbReference>
<dbReference type="SUPFAM" id="SSF56219">
    <property type="entry name" value="DNase I-like"/>
    <property type="match status" value="1"/>
</dbReference>
<dbReference type="STRING" id="471704.A0A151IT12"/>